<dbReference type="InterPro" id="IPR002307">
    <property type="entry name" value="Tyr-tRNA-ligase"/>
</dbReference>
<gene>
    <name evidence="15" type="ORF">QBC32DRAFT_240298</name>
</gene>
<evidence type="ECO:0000256" key="9">
    <source>
        <dbReference type="ARBA" id="ARBA00023128"/>
    </source>
</evidence>
<evidence type="ECO:0000256" key="8">
    <source>
        <dbReference type="ARBA" id="ARBA00022946"/>
    </source>
</evidence>
<dbReference type="PRINTS" id="PR01040">
    <property type="entry name" value="TRNASYNTHTYR"/>
</dbReference>
<dbReference type="FunFam" id="1.10.240.10:FF:000001">
    <property type="entry name" value="Tyrosine--tRNA ligase"/>
    <property type="match status" value="1"/>
</dbReference>
<evidence type="ECO:0000256" key="10">
    <source>
        <dbReference type="ARBA" id="ARBA00023146"/>
    </source>
</evidence>
<dbReference type="GO" id="GO:0005829">
    <property type="term" value="C:cytosol"/>
    <property type="evidence" value="ECO:0007669"/>
    <property type="project" value="TreeGrafter"/>
</dbReference>
<feature type="compositionally biased region" description="Basic and acidic residues" evidence="13">
    <location>
        <begin position="667"/>
        <end position="681"/>
    </location>
</feature>
<dbReference type="PROSITE" id="PS00178">
    <property type="entry name" value="AA_TRNA_LIGASE_I"/>
    <property type="match status" value="1"/>
</dbReference>
<organism evidence="15 16">
    <name type="scientific">Pseudoneurospora amorphoporcata</name>
    <dbReference type="NCBI Taxonomy" id="241081"/>
    <lineage>
        <taxon>Eukaryota</taxon>
        <taxon>Fungi</taxon>
        <taxon>Dikarya</taxon>
        <taxon>Ascomycota</taxon>
        <taxon>Pezizomycotina</taxon>
        <taxon>Sordariomycetes</taxon>
        <taxon>Sordariomycetidae</taxon>
        <taxon>Sordariales</taxon>
        <taxon>Sordariaceae</taxon>
        <taxon>Pseudoneurospora</taxon>
    </lineage>
</organism>
<dbReference type="NCBIfam" id="TIGR00234">
    <property type="entry name" value="tyrS"/>
    <property type="match status" value="1"/>
</dbReference>
<protein>
    <recommendedName>
        <fullName evidence="12">Tyrosine--tRNA ligase</fullName>
        <ecNumber evidence="12">6.1.1.1</ecNumber>
    </recommendedName>
    <alternativeName>
        <fullName evidence="12">Tyrosyl-tRNA synthetase</fullName>
    </alternativeName>
</protein>
<dbReference type="GO" id="GO:0003723">
    <property type="term" value="F:RNA binding"/>
    <property type="evidence" value="ECO:0007669"/>
    <property type="project" value="InterPro"/>
</dbReference>
<dbReference type="PANTHER" id="PTHR11766">
    <property type="entry name" value="TYROSYL-TRNA SYNTHETASE"/>
    <property type="match status" value="1"/>
</dbReference>
<dbReference type="InterPro" id="IPR036986">
    <property type="entry name" value="S4_RNA-bd_sf"/>
</dbReference>
<dbReference type="Pfam" id="PF16714">
    <property type="entry name" value="TyrRSs_C"/>
    <property type="match status" value="1"/>
</dbReference>
<keyword evidence="6 12" id="KW-0067">ATP-binding</keyword>
<proteinExistence type="inferred from homology"/>
<dbReference type="PANTHER" id="PTHR11766:SF0">
    <property type="entry name" value="TYROSINE--TRNA LIGASE, MITOCHONDRIAL"/>
    <property type="match status" value="1"/>
</dbReference>
<comment type="catalytic activity">
    <reaction evidence="11 12">
        <text>tRNA(Tyr) + L-tyrosine + ATP = L-tyrosyl-tRNA(Tyr) + AMP + diphosphate + H(+)</text>
        <dbReference type="Rhea" id="RHEA:10220"/>
        <dbReference type="Rhea" id="RHEA-COMP:9706"/>
        <dbReference type="Rhea" id="RHEA-COMP:9707"/>
        <dbReference type="ChEBI" id="CHEBI:15378"/>
        <dbReference type="ChEBI" id="CHEBI:30616"/>
        <dbReference type="ChEBI" id="CHEBI:33019"/>
        <dbReference type="ChEBI" id="CHEBI:58315"/>
        <dbReference type="ChEBI" id="CHEBI:78442"/>
        <dbReference type="ChEBI" id="CHEBI:78536"/>
        <dbReference type="ChEBI" id="CHEBI:456215"/>
        <dbReference type="EC" id="6.1.1.1"/>
    </reaction>
</comment>
<dbReference type="InterPro" id="IPR032005">
    <property type="entry name" value="TyrRSs_C"/>
</dbReference>
<dbReference type="InterPro" id="IPR014729">
    <property type="entry name" value="Rossmann-like_a/b/a_fold"/>
</dbReference>
<dbReference type="GO" id="GO:0005524">
    <property type="term" value="F:ATP binding"/>
    <property type="evidence" value="ECO:0007669"/>
    <property type="project" value="UniProtKB-KW"/>
</dbReference>
<dbReference type="GO" id="GO:0006437">
    <property type="term" value="P:tyrosyl-tRNA aminoacylation"/>
    <property type="evidence" value="ECO:0007669"/>
    <property type="project" value="InterPro"/>
</dbReference>
<dbReference type="CDD" id="cd00805">
    <property type="entry name" value="TyrRS_core"/>
    <property type="match status" value="1"/>
</dbReference>
<evidence type="ECO:0000256" key="2">
    <source>
        <dbReference type="ARBA" id="ARBA00005594"/>
    </source>
</evidence>
<dbReference type="FunFam" id="3.40.50.620:FF:000227">
    <property type="entry name" value="Tyrosine--tRNA ligase"/>
    <property type="match status" value="1"/>
</dbReference>
<dbReference type="Pfam" id="PF00579">
    <property type="entry name" value="tRNA-synt_1b"/>
    <property type="match status" value="1"/>
</dbReference>
<dbReference type="SUPFAM" id="SSF52374">
    <property type="entry name" value="Nucleotidylyl transferase"/>
    <property type="match status" value="1"/>
</dbReference>
<dbReference type="Gene3D" id="3.10.290.10">
    <property type="entry name" value="RNA-binding S4 domain"/>
    <property type="match status" value="1"/>
</dbReference>
<dbReference type="AlphaFoldDB" id="A0AAN6NTT8"/>
<evidence type="ECO:0000256" key="13">
    <source>
        <dbReference type="SAM" id="MobiDB-lite"/>
    </source>
</evidence>
<feature type="compositionally biased region" description="Basic and acidic residues" evidence="13">
    <location>
        <begin position="617"/>
        <end position="637"/>
    </location>
</feature>
<keyword evidence="9" id="KW-0496">Mitochondrion</keyword>
<name>A0AAN6NTT8_9PEZI</name>
<evidence type="ECO:0000256" key="4">
    <source>
        <dbReference type="ARBA" id="ARBA00022664"/>
    </source>
</evidence>
<sequence>MLLQAQALIRSGGSIAKYAAANPSCFILQRRGIRRLFGPKYTAKLEDAEARWQARAEAIQKGERQNTWDLFEERGYIKQMAGKDGQIRELMRKKRIGAYVGIDPTAPSLHVGHLLPLMPLFWMYLEGYKTITLVGGSTAKIGDPTGRLTSRDNLSSSDAAMNMTKIHYQLKKLWENVDGQMRARGYEADWARRRGIVNNNHWWNKQPLLEVLRRVGHAVRIGPMLSRDTVKNKMTQGDGMSFAEFTYPIMQGWDWFELFYQQGVQMQIGGSDQYGNIISGLEVVRAARLSEPDPQERKHIVPKTALDECVGFTVPLLTDSSGAKFGKSAGNAIWLDPYMTPVFDFYGYFVRRTDQEAEKLLKFLTFIPTSQITKIMEEHAKDPSKRVAQHTIAREVTTLVHGKQEAIAAENQHRLMYSGQMTIPQVPRAKDAITGGDPYKAIPGEQVNINNAPRVDMILPESLIMGKSIGRILYAAGLASSTTEGHKLAANQGCYVGGAYTAGKDNVTMSPDLISFMPVKLWFPGETKRYLIDGNLLILRKGKHNVRVIKMVSDAEYAASGQTYPGQGFTGAVRKLNAIMKNLKDNKLTPEEAKRQVDELQRSEKEKKEQGQQIVFPEEKSRQKKDLETKLKHEMDTTMKTIEGMTGQFIRKEPSAQREPSGRGAAVKKETQHGRDNPFKW</sequence>
<keyword evidence="16" id="KW-1185">Reference proteome</keyword>
<dbReference type="EMBL" id="MU859160">
    <property type="protein sequence ID" value="KAK3950999.1"/>
    <property type="molecule type" value="Genomic_DNA"/>
</dbReference>
<dbReference type="Proteomes" id="UP001303222">
    <property type="component" value="Unassembled WGS sequence"/>
</dbReference>
<evidence type="ECO:0000256" key="11">
    <source>
        <dbReference type="ARBA" id="ARBA00048248"/>
    </source>
</evidence>
<evidence type="ECO:0000256" key="5">
    <source>
        <dbReference type="ARBA" id="ARBA00022741"/>
    </source>
</evidence>
<evidence type="ECO:0000313" key="16">
    <source>
        <dbReference type="Proteomes" id="UP001303222"/>
    </source>
</evidence>
<keyword evidence="4" id="KW-0507">mRNA processing</keyword>
<feature type="compositionally biased region" description="Basic and acidic residues" evidence="13">
    <location>
        <begin position="589"/>
        <end position="610"/>
    </location>
</feature>
<evidence type="ECO:0000256" key="3">
    <source>
        <dbReference type="ARBA" id="ARBA00022598"/>
    </source>
</evidence>
<evidence type="ECO:0000259" key="14">
    <source>
        <dbReference type="Pfam" id="PF16714"/>
    </source>
</evidence>
<evidence type="ECO:0000256" key="1">
    <source>
        <dbReference type="ARBA" id="ARBA00004305"/>
    </source>
</evidence>
<accession>A0AAN6NTT8</accession>
<reference evidence="15" key="2">
    <citation type="submission" date="2023-06" db="EMBL/GenBank/DDBJ databases">
        <authorList>
            <consortium name="Lawrence Berkeley National Laboratory"/>
            <person name="Mondo S.J."/>
            <person name="Hensen N."/>
            <person name="Bonometti L."/>
            <person name="Westerberg I."/>
            <person name="Brannstrom I.O."/>
            <person name="Guillou S."/>
            <person name="Cros-Aarteil S."/>
            <person name="Calhoun S."/>
            <person name="Haridas S."/>
            <person name="Kuo A."/>
            <person name="Pangilinan J."/>
            <person name="Riley R."/>
            <person name="Labutti K."/>
            <person name="Andreopoulos B."/>
            <person name="Lipzen A."/>
            <person name="Chen C."/>
            <person name="Yanf M."/>
            <person name="Daum C."/>
            <person name="Ng V."/>
            <person name="Clum A."/>
            <person name="Steindorff A."/>
            <person name="Ohm R."/>
            <person name="Martin F."/>
            <person name="Silar P."/>
            <person name="Natvig D."/>
            <person name="Lalanne C."/>
            <person name="Gautier V."/>
            <person name="Ament-Velasquez S.L."/>
            <person name="Kruys A."/>
            <person name="Hutchinson M.I."/>
            <person name="Powell A.J."/>
            <person name="Barry K."/>
            <person name="Miller A.N."/>
            <person name="Grigoriev I.V."/>
            <person name="Debuchy R."/>
            <person name="Gladieux P."/>
            <person name="Thoren M.H."/>
            <person name="Johannesson H."/>
        </authorList>
    </citation>
    <scope>NUCLEOTIDE SEQUENCE</scope>
    <source>
        <strain evidence="15">CBS 626.80</strain>
    </source>
</reference>
<dbReference type="EC" id="6.1.1.1" evidence="12"/>
<evidence type="ECO:0000256" key="12">
    <source>
        <dbReference type="RuleBase" id="RU361234"/>
    </source>
</evidence>
<dbReference type="InterPro" id="IPR024088">
    <property type="entry name" value="Tyr-tRNA-ligase_bac-type"/>
</dbReference>
<dbReference type="InterPro" id="IPR001412">
    <property type="entry name" value="aa-tRNA-synth_I_CS"/>
</dbReference>
<keyword evidence="7 12" id="KW-0648">Protein biosynthesis</keyword>
<comment type="subcellular location">
    <subcellularLocation>
        <location evidence="1">Mitochondrion matrix</location>
    </subcellularLocation>
</comment>
<evidence type="ECO:0000256" key="7">
    <source>
        <dbReference type="ARBA" id="ARBA00022917"/>
    </source>
</evidence>
<evidence type="ECO:0000313" key="15">
    <source>
        <dbReference type="EMBL" id="KAK3950999.1"/>
    </source>
</evidence>
<keyword evidence="5 12" id="KW-0547">Nucleotide-binding</keyword>
<feature type="region of interest" description="Disordered" evidence="13">
    <location>
        <begin position="589"/>
        <end position="681"/>
    </location>
</feature>
<evidence type="ECO:0000256" key="6">
    <source>
        <dbReference type="ARBA" id="ARBA00022840"/>
    </source>
</evidence>
<dbReference type="GO" id="GO:0006397">
    <property type="term" value="P:mRNA processing"/>
    <property type="evidence" value="ECO:0007669"/>
    <property type="project" value="UniProtKB-KW"/>
</dbReference>
<feature type="domain" description="Tyrosyl-tRNA synthetase C-terminal" evidence="14">
    <location>
        <begin position="448"/>
        <end position="567"/>
    </location>
</feature>
<comment type="caution">
    <text evidence="15">The sequence shown here is derived from an EMBL/GenBank/DDBJ whole genome shotgun (WGS) entry which is preliminary data.</text>
</comment>
<keyword evidence="3 12" id="KW-0436">Ligase</keyword>
<dbReference type="Gene3D" id="3.40.50.620">
    <property type="entry name" value="HUPs"/>
    <property type="match status" value="1"/>
</dbReference>
<comment type="similarity">
    <text evidence="2 12">Belongs to the class-I aminoacyl-tRNA synthetase family.</text>
</comment>
<reference evidence="15" key="1">
    <citation type="journal article" date="2023" name="Mol. Phylogenet. Evol.">
        <title>Genome-scale phylogeny and comparative genomics of the fungal order Sordariales.</title>
        <authorList>
            <person name="Hensen N."/>
            <person name="Bonometti L."/>
            <person name="Westerberg I."/>
            <person name="Brannstrom I.O."/>
            <person name="Guillou S."/>
            <person name="Cros-Aarteil S."/>
            <person name="Calhoun S."/>
            <person name="Haridas S."/>
            <person name="Kuo A."/>
            <person name="Mondo S."/>
            <person name="Pangilinan J."/>
            <person name="Riley R."/>
            <person name="LaButti K."/>
            <person name="Andreopoulos B."/>
            <person name="Lipzen A."/>
            <person name="Chen C."/>
            <person name="Yan M."/>
            <person name="Daum C."/>
            <person name="Ng V."/>
            <person name="Clum A."/>
            <person name="Steindorff A."/>
            <person name="Ohm R.A."/>
            <person name="Martin F."/>
            <person name="Silar P."/>
            <person name="Natvig D.O."/>
            <person name="Lalanne C."/>
            <person name="Gautier V."/>
            <person name="Ament-Velasquez S.L."/>
            <person name="Kruys A."/>
            <person name="Hutchinson M.I."/>
            <person name="Powell A.J."/>
            <person name="Barry K."/>
            <person name="Miller A.N."/>
            <person name="Grigoriev I.V."/>
            <person name="Debuchy R."/>
            <person name="Gladieux P."/>
            <person name="Hiltunen Thoren M."/>
            <person name="Johannesson H."/>
        </authorList>
    </citation>
    <scope>NUCLEOTIDE SEQUENCE</scope>
    <source>
        <strain evidence="15">CBS 626.80</strain>
    </source>
</reference>
<keyword evidence="8" id="KW-0809">Transit peptide</keyword>
<dbReference type="GO" id="GO:0004831">
    <property type="term" value="F:tyrosine-tRNA ligase activity"/>
    <property type="evidence" value="ECO:0007669"/>
    <property type="project" value="UniProtKB-EC"/>
</dbReference>
<dbReference type="Gene3D" id="1.10.240.10">
    <property type="entry name" value="Tyrosyl-Transfer RNA Synthetase"/>
    <property type="match status" value="1"/>
</dbReference>
<dbReference type="InterPro" id="IPR002305">
    <property type="entry name" value="aa-tRNA-synth_Ic"/>
</dbReference>
<keyword evidence="10 12" id="KW-0030">Aminoacyl-tRNA synthetase</keyword>
<dbReference type="GO" id="GO:0005759">
    <property type="term" value="C:mitochondrial matrix"/>
    <property type="evidence" value="ECO:0007669"/>
    <property type="project" value="UniProtKB-SubCell"/>
</dbReference>